<dbReference type="GO" id="GO:0008235">
    <property type="term" value="F:metalloexopeptidase activity"/>
    <property type="evidence" value="ECO:0007669"/>
    <property type="project" value="InterPro"/>
</dbReference>
<dbReference type="EMBL" id="WVIE01000009">
    <property type="protein sequence ID" value="NDJ17642.1"/>
    <property type="molecule type" value="Genomic_DNA"/>
</dbReference>
<dbReference type="Proteomes" id="UP000646053">
    <property type="component" value="Unassembled WGS sequence"/>
</dbReference>
<accession>A0A8J8CMS2</accession>
<dbReference type="Pfam" id="PF02225">
    <property type="entry name" value="PA"/>
    <property type="match status" value="1"/>
</dbReference>
<dbReference type="InterPro" id="IPR007484">
    <property type="entry name" value="Peptidase_M28"/>
</dbReference>
<organism evidence="3 4">
    <name type="scientific">Myxacorys almedinensis A</name>
    <dbReference type="NCBI Taxonomy" id="2690445"/>
    <lineage>
        <taxon>Bacteria</taxon>
        <taxon>Bacillati</taxon>
        <taxon>Cyanobacteriota</taxon>
        <taxon>Cyanophyceae</taxon>
        <taxon>Leptolyngbyales</taxon>
        <taxon>Leptolyngbyaceae</taxon>
        <taxon>Myxacorys</taxon>
        <taxon>Myxacorys almedinensis</taxon>
    </lineage>
</organism>
<dbReference type="GO" id="GO:0006508">
    <property type="term" value="P:proteolysis"/>
    <property type="evidence" value="ECO:0007669"/>
    <property type="project" value="InterPro"/>
</dbReference>
<evidence type="ECO:0000259" key="1">
    <source>
        <dbReference type="Pfam" id="PF02225"/>
    </source>
</evidence>
<dbReference type="PANTHER" id="PTHR12147">
    <property type="entry name" value="METALLOPEPTIDASE M28 FAMILY MEMBER"/>
    <property type="match status" value="1"/>
</dbReference>
<dbReference type="InterPro" id="IPR003137">
    <property type="entry name" value="PA_domain"/>
</dbReference>
<feature type="domain" description="PA" evidence="1">
    <location>
        <begin position="123"/>
        <end position="206"/>
    </location>
</feature>
<proteinExistence type="predicted"/>
<dbReference type="InterPro" id="IPR046450">
    <property type="entry name" value="PA_dom_sf"/>
</dbReference>
<dbReference type="InterPro" id="IPR045175">
    <property type="entry name" value="M28_fam"/>
</dbReference>
<evidence type="ECO:0000313" key="4">
    <source>
        <dbReference type="Proteomes" id="UP000646053"/>
    </source>
</evidence>
<keyword evidence="4" id="KW-1185">Reference proteome</keyword>
<dbReference type="RefSeq" id="WP_162423147.1">
    <property type="nucleotide sequence ID" value="NZ_WVIE01000009.1"/>
</dbReference>
<dbReference type="Gene3D" id="3.40.630.10">
    <property type="entry name" value="Zn peptidases"/>
    <property type="match status" value="1"/>
</dbReference>
<dbReference type="AlphaFoldDB" id="A0A8J8CMS2"/>
<dbReference type="PANTHER" id="PTHR12147:SF26">
    <property type="entry name" value="PEPTIDASE M28 DOMAIN-CONTAINING PROTEIN"/>
    <property type="match status" value="1"/>
</dbReference>
<dbReference type="SUPFAM" id="SSF52025">
    <property type="entry name" value="PA domain"/>
    <property type="match status" value="1"/>
</dbReference>
<reference evidence="3" key="1">
    <citation type="submission" date="2019-12" db="EMBL/GenBank/DDBJ databases">
        <title>High-Quality draft genome sequences of three cyanobacteria isolated from the limestone walls of the Old Cathedral of Coimbra.</title>
        <authorList>
            <person name="Tiago I."/>
            <person name="Soares F."/>
            <person name="Portugal A."/>
        </authorList>
    </citation>
    <scope>NUCLEOTIDE SEQUENCE</scope>
    <source>
        <strain evidence="3">A</strain>
    </source>
</reference>
<comment type="caution">
    <text evidence="3">The sequence shown here is derived from an EMBL/GenBank/DDBJ whole genome shotgun (WGS) entry which is preliminary data.</text>
</comment>
<evidence type="ECO:0000313" key="3">
    <source>
        <dbReference type="EMBL" id="NDJ17642.1"/>
    </source>
</evidence>
<evidence type="ECO:0000259" key="2">
    <source>
        <dbReference type="Pfam" id="PF04389"/>
    </source>
</evidence>
<dbReference type="SUPFAM" id="SSF53187">
    <property type="entry name" value="Zn-dependent exopeptidases"/>
    <property type="match status" value="1"/>
</dbReference>
<name>A0A8J8CMS2_9CYAN</name>
<feature type="domain" description="Peptidase M28" evidence="2">
    <location>
        <begin position="231"/>
        <end position="404"/>
    </location>
</feature>
<dbReference type="Pfam" id="PF04389">
    <property type="entry name" value="Peptidase_M28"/>
    <property type="match status" value="1"/>
</dbReference>
<dbReference type="Gene3D" id="3.50.30.30">
    <property type="match status" value="1"/>
</dbReference>
<sequence length="412" mass="43621">MSRATSNFKSNLKTCLRRPFARLGLSILVVAAIALFSNSAAISSQGDLLTDVQALVGLGARVAGTATAEKASQYLVNAYRKAGYETEIQTLTYPKFRDLGSTLAVDDRPLDGWVYHGTIAGQVTGRLVAIPNDGQPQDYAGTAVKGAIAIARRGGMTFSEKVKYAAEAGAIAIIIVNNEPKNVRGSLTSSPAIPVLGLSGAEGEPLMARARTASLTAKLNVNTQKNALARNVIAHLPGVNQPSLIVGGHYDSVVGSPGANDNASGTAVVLAIARQLSGSPLAQQLWFIAFDGEEDGLKGSQAFVERSSPQFLAKLKGMVNFDMVGVNDALQGEGSLSLKPFTTVDETMMKNPALRLGSSDHAPFKSQNVPTLFFNRGYEPNYHTPNDTAIVPRLLRETQETALKAIAQILKQ</sequence>
<protein>
    <submittedName>
        <fullName evidence="3">M28 family peptidase</fullName>
    </submittedName>
</protein>
<gene>
    <name evidence="3" type="ORF">GS601_10120</name>
</gene>